<dbReference type="Proteomes" id="UP000224898">
    <property type="component" value="Segment"/>
</dbReference>
<evidence type="ECO:0000313" key="1">
    <source>
        <dbReference type="EMBL" id="APC46385.1"/>
    </source>
</evidence>
<proteinExistence type="predicted"/>
<accession>A0A1J0GW22</accession>
<evidence type="ECO:0000313" key="2">
    <source>
        <dbReference type="Proteomes" id="UP000224898"/>
    </source>
</evidence>
<name>A0A1J0GW22_9CAUD</name>
<reference evidence="1 2" key="1">
    <citation type="submission" date="2016-09" db="EMBL/GenBank/DDBJ databases">
        <title>Complete Genome Sequence of Streptomyces 5a phage BRock.</title>
        <authorList>
            <person name="Crossman A."/>
            <person name="Baron S."/>
            <person name="Jamdagni P."/>
            <person name="Khatri P."/>
            <person name="Sharma D."/>
            <person name="Pandey M."/>
            <person name="Goyal S."/>
            <person name="Kumar S."/>
            <person name="Phogat A."/>
            <person name="Chawla G."/>
            <person name="Pasricha M."/>
            <person name="Gupta K."/>
            <person name="Bazzad D."/>
            <person name="Aggarwal V."/>
            <person name="Poughat A."/>
            <person name="Singh K."/>
            <person name="Rana P."/>
            <person name="Gautam R."/>
            <person name="Sharma V."/>
            <person name="Tyagi D."/>
            <person name="Shahi A."/>
            <person name="Jangra N."/>
            <person name="Malik M."/>
            <person name="Sidhu P.K."/>
            <person name="Malik S."/>
            <person name="Ghalyan Y."/>
            <person name="Sharma S.S."/>
            <person name="Malik A."/>
            <person name="Chuttani R."/>
            <person name="Bamal N."/>
            <person name="Bhadula D."/>
            <person name="Batra A."/>
            <person name="Temple L."/>
            <person name="Nehra K."/>
        </authorList>
    </citation>
    <scope>NUCLEOTIDE SEQUENCE [LARGE SCALE GENOMIC DNA]</scope>
</reference>
<sequence length="59" mass="7205">MAQEQRIYAYWKSLRRNREYRRGVAKGYLPKPYMEVARKFKRPIREIKEIIEIKKGGGF</sequence>
<dbReference type="EMBL" id="KX925554">
    <property type="protein sequence ID" value="APC46385.1"/>
    <property type="molecule type" value="Genomic_DNA"/>
</dbReference>
<protein>
    <submittedName>
        <fullName evidence="1">Uncharacterized protein</fullName>
    </submittedName>
</protein>
<dbReference type="RefSeq" id="YP_009831848.1">
    <property type="nucleotide sequence ID" value="NC_048650.1"/>
</dbReference>
<dbReference type="GeneID" id="55601537"/>
<organism evidence="1 2">
    <name type="scientific">Streptomyces phage BRock</name>
    <dbReference type="NCBI Taxonomy" id="1913591"/>
    <lineage>
        <taxon>Viruses</taxon>
        <taxon>Duplodnaviria</taxon>
        <taxon>Heunggongvirae</taxon>
        <taxon>Uroviricota</taxon>
        <taxon>Caudoviricetes</taxon>
        <taxon>Borockvirus</taxon>
        <taxon>Borockvirus brock</taxon>
    </lineage>
</organism>
<keyword evidence="2" id="KW-1185">Reference proteome</keyword>
<dbReference type="KEGG" id="vg:55601537"/>